<reference evidence="4" key="1">
    <citation type="submission" date="2022-10" db="EMBL/GenBank/DDBJ databases">
        <title>Genome assembly of Pristionchus species.</title>
        <authorList>
            <person name="Yoshida K."/>
            <person name="Sommer R.J."/>
        </authorList>
    </citation>
    <scope>NUCLEOTIDE SEQUENCE [LARGE SCALE GENOMIC DNA]</scope>
    <source>
        <strain evidence="4">RS5460</strain>
    </source>
</reference>
<evidence type="ECO:0000259" key="2">
    <source>
        <dbReference type="Pfam" id="PF24998"/>
    </source>
</evidence>
<evidence type="ECO:0000313" key="3">
    <source>
        <dbReference type="EMBL" id="GMR32833.1"/>
    </source>
</evidence>
<dbReference type="AlphaFoldDB" id="A0AAN4Z6H0"/>
<feature type="region of interest" description="Disordered" evidence="1">
    <location>
        <begin position="369"/>
        <end position="401"/>
    </location>
</feature>
<proteinExistence type="predicted"/>
<sequence length="420" mass="47457">LHSLPHLSSTRTGLLPFLTFSLTRTTRSSDPSTMFRMANFFISKNLAKAEKMPNYRQWKVSESDRSVEGPILLYIRSKGWFFDRVCQPGIRHCVLTKRGFLLIYMRDEKGFVLDIRRAYQIKSISDNVTVNKNHYRRCRIKIRYSFGTVNIILTNGKIDLWRDALLNATSAPLTRAITNQLVLPRSDSVIAATTPVRPTSSMYGPLDDVEVSPSLVALKSFSTAAISDKEASHNENWAKVKTPLRSEQSDSCMTCVDLSTCDDDYQCLSSRMPQIDEEEPGVETSTSGLFNYNSIRESTIPVGWLRRQLEHKIVSERRRPIYVAPPATPLPEADASTSSESSSIPILKMEVELPYLPLEKMNQTTVSKAAKSKKHVKFSTKHKSPMKATAKSVPSDSSSCENTRFNSFQFWRSSIFESDV</sequence>
<dbReference type="PANTHER" id="PTHR36947">
    <property type="entry name" value="PROTEIN CBG04364"/>
    <property type="match status" value="1"/>
</dbReference>
<comment type="caution">
    <text evidence="3">The sequence shown here is derived from an EMBL/GenBank/DDBJ whole genome shotgun (WGS) entry which is preliminary data.</text>
</comment>
<feature type="compositionally biased region" description="Polar residues" evidence="1">
    <location>
        <begin position="392"/>
        <end position="401"/>
    </location>
</feature>
<evidence type="ECO:0000313" key="4">
    <source>
        <dbReference type="Proteomes" id="UP001328107"/>
    </source>
</evidence>
<gene>
    <name evidence="3" type="ORF">PMAYCL1PPCAC_03028</name>
</gene>
<feature type="domain" description="DUF7778" evidence="2">
    <location>
        <begin position="48"/>
        <end position="169"/>
    </location>
</feature>
<feature type="compositionally biased region" description="Basic residues" evidence="1">
    <location>
        <begin position="370"/>
        <end position="385"/>
    </location>
</feature>
<dbReference type="Pfam" id="PF24998">
    <property type="entry name" value="DUF7778"/>
    <property type="match status" value="1"/>
</dbReference>
<dbReference type="EMBL" id="BTRK01000001">
    <property type="protein sequence ID" value="GMR32833.1"/>
    <property type="molecule type" value="Genomic_DNA"/>
</dbReference>
<protein>
    <recommendedName>
        <fullName evidence="2">DUF7778 domain-containing protein</fullName>
    </recommendedName>
</protein>
<dbReference type="InterPro" id="IPR056680">
    <property type="entry name" value="DUF7778"/>
</dbReference>
<dbReference type="PANTHER" id="PTHR36947:SF1">
    <property type="entry name" value="PH DOMAIN-CONTAINING PROTEIN"/>
    <property type="match status" value="1"/>
</dbReference>
<dbReference type="Proteomes" id="UP001328107">
    <property type="component" value="Unassembled WGS sequence"/>
</dbReference>
<feature type="non-terminal residue" evidence="3">
    <location>
        <position position="1"/>
    </location>
</feature>
<keyword evidence="4" id="KW-1185">Reference proteome</keyword>
<accession>A0AAN4Z6H0</accession>
<name>A0AAN4Z6H0_9BILA</name>
<organism evidence="3 4">
    <name type="scientific">Pristionchus mayeri</name>
    <dbReference type="NCBI Taxonomy" id="1317129"/>
    <lineage>
        <taxon>Eukaryota</taxon>
        <taxon>Metazoa</taxon>
        <taxon>Ecdysozoa</taxon>
        <taxon>Nematoda</taxon>
        <taxon>Chromadorea</taxon>
        <taxon>Rhabditida</taxon>
        <taxon>Rhabditina</taxon>
        <taxon>Diplogasteromorpha</taxon>
        <taxon>Diplogasteroidea</taxon>
        <taxon>Neodiplogasteridae</taxon>
        <taxon>Pristionchus</taxon>
    </lineage>
</organism>
<evidence type="ECO:0000256" key="1">
    <source>
        <dbReference type="SAM" id="MobiDB-lite"/>
    </source>
</evidence>